<evidence type="ECO:0000259" key="11">
    <source>
        <dbReference type="Pfam" id="PF02096"/>
    </source>
</evidence>
<dbReference type="PANTHER" id="PTHR12428:SF65">
    <property type="entry name" value="CYTOCHROME C OXIDASE ASSEMBLY PROTEIN COX18, MITOCHONDRIAL"/>
    <property type="match status" value="1"/>
</dbReference>
<keyword evidence="5" id="KW-0653">Protein transport</keyword>
<accession>A0A2H0CU57</accession>
<gene>
    <name evidence="12" type="ORF">COW88_02140</name>
</gene>
<dbReference type="EMBL" id="PCTL01000021">
    <property type="protein sequence ID" value="PIP73396.1"/>
    <property type="molecule type" value="Genomic_DNA"/>
</dbReference>
<organism evidence="12 13">
    <name type="scientific">Candidatus Lloydbacteria bacterium CG22_combo_CG10-13_8_21_14_all_47_15</name>
    <dbReference type="NCBI Taxonomy" id="1974635"/>
    <lineage>
        <taxon>Bacteria</taxon>
        <taxon>Candidatus Lloydiibacteriota</taxon>
    </lineage>
</organism>
<evidence type="ECO:0000313" key="13">
    <source>
        <dbReference type="Proteomes" id="UP000230638"/>
    </source>
</evidence>
<dbReference type="GO" id="GO:0015031">
    <property type="term" value="P:protein transport"/>
    <property type="evidence" value="ECO:0007669"/>
    <property type="project" value="UniProtKB-KW"/>
</dbReference>
<evidence type="ECO:0000256" key="6">
    <source>
        <dbReference type="ARBA" id="ARBA00022989"/>
    </source>
</evidence>
<dbReference type="GO" id="GO:0032977">
    <property type="term" value="F:membrane insertase activity"/>
    <property type="evidence" value="ECO:0007669"/>
    <property type="project" value="InterPro"/>
</dbReference>
<dbReference type="GO" id="GO:0051205">
    <property type="term" value="P:protein insertion into membrane"/>
    <property type="evidence" value="ECO:0007669"/>
    <property type="project" value="TreeGrafter"/>
</dbReference>
<dbReference type="InterPro" id="IPR001708">
    <property type="entry name" value="YidC/ALB3/OXA1/COX18"/>
</dbReference>
<dbReference type="AlphaFoldDB" id="A0A2H0CU57"/>
<keyword evidence="6 10" id="KW-1133">Transmembrane helix</keyword>
<evidence type="ECO:0000256" key="8">
    <source>
        <dbReference type="ARBA" id="ARBA00023186"/>
    </source>
</evidence>
<evidence type="ECO:0000256" key="2">
    <source>
        <dbReference type="ARBA" id="ARBA00022448"/>
    </source>
</evidence>
<comment type="similarity">
    <text evidence="9">Belongs to the OXA1/ALB3/YidC family.</text>
</comment>
<evidence type="ECO:0000256" key="1">
    <source>
        <dbReference type="ARBA" id="ARBA00004651"/>
    </source>
</evidence>
<keyword evidence="4 9" id="KW-0812">Transmembrane</keyword>
<proteinExistence type="inferred from homology"/>
<keyword evidence="7 10" id="KW-0472">Membrane</keyword>
<sequence>MTDLFNTFLFEPLYNALIFLVDVMPGGSVGFSVIALTLLVKLLLFPLSHKSVRTQAKMRTLDADIKRIKKEHGNDKQEEAKKIMELYQAHGVNPFSGCFLLIIQLPIIVALYWVFLKGIDIKPELIYSFIPTPEQVSTMFLGFIDMHGKSIILAFLAGATQFFQMRLSLPPMPTGSTDGGARSFKDELVKSMGIQMRYIMPVIVAVISYTISAAVALYWTTSNLWSIGHELVVRQKAQKILAHNTEKESHSV</sequence>
<keyword evidence="2" id="KW-0813">Transport</keyword>
<dbReference type="PANTHER" id="PTHR12428">
    <property type="entry name" value="OXA1"/>
    <property type="match status" value="1"/>
</dbReference>
<keyword evidence="3" id="KW-1003">Cell membrane</keyword>
<evidence type="ECO:0000313" key="12">
    <source>
        <dbReference type="EMBL" id="PIP73396.1"/>
    </source>
</evidence>
<dbReference type="InterPro" id="IPR047196">
    <property type="entry name" value="YidC_ALB_C"/>
</dbReference>
<keyword evidence="8" id="KW-0143">Chaperone</keyword>
<feature type="domain" description="Membrane insertase YidC/Oxa/ALB C-terminal" evidence="11">
    <location>
        <begin position="30"/>
        <end position="234"/>
    </location>
</feature>
<comment type="caution">
    <text evidence="12">The sequence shown here is derived from an EMBL/GenBank/DDBJ whole genome shotgun (WGS) entry which is preliminary data.</text>
</comment>
<dbReference type="GO" id="GO:0005886">
    <property type="term" value="C:plasma membrane"/>
    <property type="evidence" value="ECO:0007669"/>
    <property type="project" value="UniProtKB-SubCell"/>
</dbReference>
<comment type="subcellular location">
    <subcellularLocation>
        <location evidence="1">Cell membrane</location>
        <topology evidence="1">Multi-pass membrane protein</topology>
    </subcellularLocation>
    <subcellularLocation>
        <location evidence="9">Membrane</location>
        <topology evidence="9">Multi-pass membrane protein</topology>
    </subcellularLocation>
</comment>
<evidence type="ECO:0000256" key="7">
    <source>
        <dbReference type="ARBA" id="ARBA00023136"/>
    </source>
</evidence>
<evidence type="ECO:0000256" key="10">
    <source>
        <dbReference type="SAM" id="Phobius"/>
    </source>
</evidence>
<feature type="transmembrane region" description="Helical" evidence="10">
    <location>
        <begin position="198"/>
        <end position="219"/>
    </location>
</feature>
<dbReference type="Pfam" id="PF02096">
    <property type="entry name" value="60KD_IMP"/>
    <property type="match status" value="1"/>
</dbReference>
<evidence type="ECO:0000256" key="5">
    <source>
        <dbReference type="ARBA" id="ARBA00022927"/>
    </source>
</evidence>
<feature type="transmembrane region" description="Helical" evidence="10">
    <location>
        <begin position="16"/>
        <end position="44"/>
    </location>
</feature>
<evidence type="ECO:0000256" key="4">
    <source>
        <dbReference type="ARBA" id="ARBA00022692"/>
    </source>
</evidence>
<evidence type="ECO:0000256" key="9">
    <source>
        <dbReference type="RuleBase" id="RU003945"/>
    </source>
</evidence>
<dbReference type="CDD" id="cd20070">
    <property type="entry name" value="5TM_YidC_Alb3"/>
    <property type="match status" value="1"/>
</dbReference>
<reference evidence="12 13" key="1">
    <citation type="submission" date="2017-09" db="EMBL/GenBank/DDBJ databases">
        <title>Depth-based differentiation of microbial function through sediment-hosted aquifers and enrichment of novel symbionts in the deep terrestrial subsurface.</title>
        <authorList>
            <person name="Probst A.J."/>
            <person name="Ladd B."/>
            <person name="Jarett J.K."/>
            <person name="Geller-Mcgrath D.E."/>
            <person name="Sieber C.M."/>
            <person name="Emerson J.B."/>
            <person name="Anantharaman K."/>
            <person name="Thomas B.C."/>
            <person name="Malmstrom R."/>
            <person name="Stieglmeier M."/>
            <person name="Klingl A."/>
            <person name="Woyke T."/>
            <person name="Ryan C.M."/>
            <person name="Banfield J.F."/>
        </authorList>
    </citation>
    <scope>NUCLEOTIDE SEQUENCE [LARGE SCALE GENOMIC DNA]</scope>
    <source>
        <strain evidence="12">CG22_combo_CG10-13_8_21_14_all_47_15</strain>
    </source>
</reference>
<dbReference type="Proteomes" id="UP000230638">
    <property type="component" value="Unassembled WGS sequence"/>
</dbReference>
<protein>
    <recommendedName>
        <fullName evidence="11">Membrane insertase YidC/Oxa/ALB C-terminal domain-containing protein</fullName>
    </recommendedName>
</protein>
<feature type="transmembrane region" description="Helical" evidence="10">
    <location>
        <begin position="91"/>
        <end position="116"/>
    </location>
</feature>
<feature type="transmembrane region" description="Helical" evidence="10">
    <location>
        <begin position="136"/>
        <end position="159"/>
    </location>
</feature>
<dbReference type="InterPro" id="IPR028055">
    <property type="entry name" value="YidC/Oxa/ALB_C"/>
</dbReference>
<dbReference type="NCBIfam" id="TIGR03592">
    <property type="entry name" value="yidC_oxa1_cterm"/>
    <property type="match status" value="1"/>
</dbReference>
<name>A0A2H0CU57_9BACT</name>
<evidence type="ECO:0000256" key="3">
    <source>
        <dbReference type="ARBA" id="ARBA00022475"/>
    </source>
</evidence>